<dbReference type="InterPro" id="IPR023526">
    <property type="entry name" value="Sulphur_relay_TusB"/>
</dbReference>
<evidence type="ECO:0000256" key="1">
    <source>
        <dbReference type="ARBA" id="ARBA00022490"/>
    </source>
</evidence>
<comment type="subcellular location">
    <subcellularLocation>
        <location evidence="3">Cytoplasm</location>
    </subcellularLocation>
</comment>
<dbReference type="GO" id="GO:1990228">
    <property type="term" value="C:sulfurtransferase complex"/>
    <property type="evidence" value="ECO:0007669"/>
    <property type="project" value="TreeGrafter"/>
</dbReference>
<reference evidence="5 6" key="1">
    <citation type="submission" date="2018-06" db="EMBL/GenBank/DDBJ databases">
        <authorList>
            <consortium name="Pathogen Informatics"/>
            <person name="Doyle S."/>
        </authorList>
    </citation>
    <scope>NUCLEOTIDE SEQUENCE [LARGE SCALE GENOMIC DNA]</scope>
    <source>
        <strain evidence="5 6">NCTC11967</strain>
    </source>
</reference>
<dbReference type="Gene3D" id="3.40.1260.10">
    <property type="entry name" value="DsrEFH-like"/>
    <property type="match status" value="1"/>
</dbReference>
<name>A0AB38FZS7_9ENTR</name>
<evidence type="ECO:0000256" key="2">
    <source>
        <dbReference type="ARBA" id="ARBA00022694"/>
    </source>
</evidence>
<dbReference type="RefSeq" id="WP_038253937.1">
    <property type="nucleotide sequence ID" value="NZ_CABKQJ010000012.1"/>
</dbReference>
<evidence type="ECO:0000313" key="6">
    <source>
        <dbReference type="Proteomes" id="UP000251313"/>
    </source>
</evidence>
<keyword evidence="2 3" id="KW-0819">tRNA processing</keyword>
<sequence>MLHTLSTSPWHADLHTLCRMLKAGDEVVMLSDGVLAALNGNPFLELLADAPISLYVLKEDLDARGLSGQISSAVVRVDYTDFVRLAVKHPGQLAW</sequence>
<keyword evidence="7" id="KW-1185">Reference proteome</keyword>
<dbReference type="PANTHER" id="PTHR37526:SF1">
    <property type="entry name" value="PROTEIN TUSB"/>
    <property type="match status" value="1"/>
</dbReference>
<evidence type="ECO:0000313" key="7">
    <source>
        <dbReference type="Proteomes" id="UP000267341"/>
    </source>
</evidence>
<dbReference type="GO" id="GO:0002143">
    <property type="term" value="P:tRNA wobble position uridine thiolation"/>
    <property type="evidence" value="ECO:0007669"/>
    <property type="project" value="InterPro"/>
</dbReference>
<comment type="similarity">
    <text evidence="3">Belongs to the DsrH/TusB family.</text>
</comment>
<keyword evidence="1 3" id="KW-0963">Cytoplasm</keyword>
<dbReference type="Proteomes" id="UP000251313">
    <property type="component" value="Unassembled WGS sequence"/>
</dbReference>
<dbReference type="NCBIfam" id="TIGR03011">
    <property type="entry name" value="sulf_tusB_dsrH"/>
    <property type="match status" value="1"/>
</dbReference>
<evidence type="ECO:0000313" key="5">
    <source>
        <dbReference type="EMBL" id="SQA64484.1"/>
    </source>
</evidence>
<dbReference type="EMBL" id="UAVL01000018">
    <property type="protein sequence ID" value="SQA64484.1"/>
    <property type="molecule type" value="Genomic_DNA"/>
</dbReference>
<comment type="subunit">
    <text evidence="3">Heterohexamer, formed by a dimer of trimers. The hexameric TusBCD complex contains 2 copies each of TusB, TusC and TusD. The TusBCD complex interacts with TusE.</text>
</comment>
<dbReference type="InterPro" id="IPR027396">
    <property type="entry name" value="DsrEFH-like"/>
</dbReference>
<accession>A0AB38FZS7</accession>
<dbReference type="HAMAP" id="MF_01564">
    <property type="entry name" value="Thiourid_synth_B"/>
    <property type="match status" value="1"/>
</dbReference>
<dbReference type="GeneID" id="66905639"/>
<comment type="function">
    <text evidence="3">Part of a sulfur-relay system required for 2-thiolation of 5-methylaminomethyl-2-thiouridine (mnm(5)s(2)U) at tRNA wobble positions.</text>
</comment>
<organism evidence="5 6">
    <name type="scientific">Yokenella regensburgei</name>
    <dbReference type="NCBI Taxonomy" id="158877"/>
    <lineage>
        <taxon>Bacteria</taxon>
        <taxon>Pseudomonadati</taxon>
        <taxon>Pseudomonadota</taxon>
        <taxon>Gammaproteobacteria</taxon>
        <taxon>Enterobacterales</taxon>
        <taxon>Enterobacteriaceae</taxon>
        <taxon>Yokenella</taxon>
    </lineage>
</organism>
<gene>
    <name evidence="3 5" type="primary">tusB</name>
    <name evidence="4" type="ORF">C7387_3663</name>
    <name evidence="5" type="ORF">NCTC11967_03586</name>
</gene>
<protein>
    <recommendedName>
        <fullName evidence="3">Protein TusB</fullName>
    </recommendedName>
    <alternativeName>
        <fullName evidence="3">tRNA 2-thiouridine synthesizing protein B</fullName>
    </alternativeName>
</protein>
<dbReference type="InterPro" id="IPR007215">
    <property type="entry name" value="Sulphur_relay_TusB/DsrH"/>
</dbReference>
<evidence type="ECO:0000256" key="3">
    <source>
        <dbReference type="HAMAP-Rule" id="MF_01564"/>
    </source>
</evidence>
<dbReference type="PANTHER" id="PTHR37526">
    <property type="entry name" value="PROTEIN TUSB"/>
    <property type="match status" value="1"/>
</dbReference>
<dbReference type="AlphaFoldDB" id="A0AB38FZS7"/>
<dbReference type="SUPFAM" id="SSF75169">
    <property type="entry name" value="DsrEFH-like"/>
    <property type="match status" value="1"/>
</dbReference>
<proteinExistence type="inferred from homology"/>
<evidence type="ECO:0000313" key="4">
    <source>
        <dbReference type="EMBL" id="RKR53212.1"/>
    </source>
</evidence>
<dbReference type="EMBL" id="RBIZ01000006">
    <property type="protein sequence ID" value="RKR53212.1"/>
    <property type="molecule type" value="Genomic_DNA"/>
</dbReference>
<comment type="caution">
    <text evidence="5">The sequence shown here is derived from an EMBL/GenBank/DDBJ whole genome shotgun (WGS) entry which is preliminary data.</text>
</comment>
<dbReference type="NCBIfam" id="NF010035">
    <property type="entry name" value="PRK13510.1"/>
    <property type="match status" value="1"/>
</dbReference>
<dbReference type="Proteomes" id="UP000267341">
    <property type="component" value="Unassembled WGS sequence"/>
</dbReference>
<dbReference type="Pfam" id="PF04077">
    <property type="entry name" value="DsrH"/>
    <property type="match status" value="1"/>
</dbReference>
<reference evidence="4 7" key="2">
    <citation type="submission" date="2018-10" db="EMBL/GenBank/DDBJ databases">
        <title>Genomic Encyclopedia of Type Strains, Phase IV (KMG-IV): sequencing the most valuable type-strain genomes for metagenomic binning, comparative biology and taxonomic classification.</title>
        <authorList>
            <person name="Goeker M."/>
        </authorList>
    </citation>
    <scope>NUCLEOTIDE SEQUENCE [LARGE SCALE GENOMIC DNA]</scope>
    <source>
        <strain evidence="4 7">DSM 5079</strain>
    </source>
</reference>